<dbReference type="GO" id="GO:0005829">
    <property type="term" value="C:cytosol"/>
    <property type="evidence" value="ECO:0007669"/>
    <property type="project" value="TreeGrafter"/>
</dbReference>
<evidence type="ECO:0000259" key="4">
    <source>
        <dbReference type="SMART" id="SM00945"/>
    </source>
</evidence>
<feature type="domain" description="ProQ/FinO" evidence="4">
    <location>
        <begin position="7"/>
        <end position="121"/>
    </location>
</feature>
<dbReference type="GO" id="GO:0010608">
    <property type="term" value="P:post-transcriptional regulation of gene expression"/>
    <property type="evidence" value="ECO:0007669"/>
    <property type="project" value="InterPro"/>
</dbReference>
<dbReference type="RefSeq" id="WP_055658969.1">
    <property type="nucleotide sequence ID" value="NZ_CXST01000002.1"/>
</dbReference>
<dbReference type="InterPro" id="IPR023529">
    <property type="entry name" value="ProQ"/>
</dbReference>
<keyword evidence="1" id="KW-0963">Cytoplasm</keyword>
<evidence type="ECO:0000256" key="2">
    <source>
        <dbReference type="ARBA" id="ARBA00022884"/>
    </source>
</evidence>
<dbReference type="InterPro" id="IPR016103">
    <property type="entry name" value="ProQ/FinO"/>
</dbReference>
<dbReference type="Proteomes" id="UP000048926">
    <property type="component" value="Unassembled WGS sequence"/>
</dbReference>
<dbReference type="Pfam" id="PF04352">
    <property type="entry name" value="ProQ"/>
    <property type="match status" value="1"/>
</dbReference>
<proteinExistence type="predicted"/>
<dbReference type="GO" id="GO:0033592">
    <property type="term" value="F:RNA strand annealing activity"/>
    <property type="evidence" value="ECO:0007669"/>
    <property type="project" value="InterPro"/>
</dbReference>
<keyword evidence="6" id="KW-1185">Reference proteome</keyword>
<dbReference type="OrthoDB" id="7025208at2"/>
<keyword evidence="3" id="KW-0143">Chaperone</keyword>
<dbReference type="PANTHER" id="PTHR38106">
    <property type="entry name" value="RNA CHAPERONE PROQ"/>
    <property type="match status" value="1"/>
</dbReference>
<dbReference type="SUPFAM" id="SSF48657">
    <property type="entry name" value="FinO-like"/>
    <property type="match status" value="1"/>
</dbReference>
<evidence type="ECO:0000313" key="6">
    <source>
        <dbReference type="Proteomes" id="UP000048926"/>
    </source>
</evidence>
<name>A0A0M6Y6L1_9HYPH</name>
<accession>A0A0M6Y6L1</accession>
<protein>
    <submittedName>
        <fullName evidence="5">ProP expression regulator</fullName>
    </submittedName>
</protein>
<keyword evidence="2" id="KW-0694">RNA-binding</keyword>
<organism evidence="5 6">
    <name type="scientific">Roseibium aggregatum</name>
    <dbReference type="NCBI Taxonomy" id="187304"/>
    <lineage>
        <taxon>Bacteria</taxon>
        <taxon>Pseudomonadati</taxon>
        <taxon>Pseudomonadota</taxon>
        <taxon>Alphaproteobacteria</taxon>
        <taxon>Hyphomicrobiales</taxon>
        <taxon>Stappiaceae</taxon>
        <taxon>Roseibium</taxon>
    </lineage>
</organism>
<gene>
    <name evidence="5" type="ORF">LAL4801_04201</name>
</gene>
<evidence type="ECO:0000256" key="3">
    <source>
        <dbReference type="ARBA" id="ARBA00023186"/>
    </source>
</evidence>
<dbReference type="SMART" id="SM00945">
    <property type="entry name" value="ProQ"/>
    <property type="match status" value="1"/>
</dbReference>
<dbReference type="Gene3D" id="1.10.1710.10">
    <property type="entry name" value="ProQ/FinO domain"/>
    <property type="match status" value="1"/>
</dbReference>
<dbReference type="GO" id="GO:0034057">
    <property type="term" value="F:RNA strand-exchange activity"/>
    <property type="evidence" value="ECO:0007669"/>
    <property type="project" value="InterPro"/>
</dbReference>
<dbReference type="InterPro" id="IPR036442">
    <property type="entry name" value="ProQ/FinO_sf"/>
</dbReference>
<evidence type="ECO:0000313" key="5">
    <source>
        <dbReference type="EMBL" id="CTQ45746.1"/>
    </source>
</evidence>
<dbReference type="EMBL" id="CXST01000002">
    <property type="protein sequence ID" value="CTQ45746.1"/>
    <property type="molecule type" value="Genomic_DNA"/>
</dbReference>
<evidence type="ECO:0000256" key="1">
    <source>
        <dbReference type="ARBA" id="ARBA00022490"/>
    </source>
</evidence>
<dbReference type="AlphaFoldDB" id="A0A0M6Y6L1"/>
<sequence length="127" mass="14606">MNKATYYKIKSEADAFLARLADDHPDVFILDKSRAKIPLKVGIYKDIRKLYPDVSGRVTHFALKRYTSKRSYYRAILSGYHRYDLSVTPSGKVTAKQRDTAKERLKRSLISRSKVAKIGKNETKKGH</sequence>
<dbReference type="PANTHER" id="PTHR38106:SF1">
    <property type="entry name" value="RNA CHAPERONE PROQ"/>
    <property type="match status" value="1"/>
</dbReference>
<reference evidence="6" key="1">
    <citation type="submission" date="2015-07" db="EMBL/GenBank/DDBJ databases">
        <authorList>
            <person name="Rodrigo-Torres Lidia"/>
            <person name="Arahal R.David."/>
        </authorList>
    </citation>
    <scope>NUCLEOTIDE SEQUENCE [LARGE SCALE GENOMIC DNA]</scope>
    <source>
        <strain evidence="6">CECT 4801</strain>
    </source>
</reference>